<feature type="compositionally biased region" description="Polar residues" evidence="1">
    <location>
        <begin position="1"/>
        <end position="11"/>
    </location>
</feature>
<proteinExistence type="predicted"/>
<name>A0A811UTH3_CERCA</name>
<accession>A0A811UTH3</accession>
<evidence type="ECO:0000313" key="2">
    <source>
        <dbReference type="EMBL" id="CAD7002472.1"/>
    </source>
</evidence>
<organism evidence="2 3">
    <name type="scientific">Ceratitis capitata</name>
    <name type="common">Mediterranean fruit fly</name>
    <name type="synonym">Tephritis capitata</name>
    <dbReference type="NCBI Taxonomy" id="7213"/>
    <lineage>
        <taxon>Eukaryota</taxon>
        <taxon>Metazoa</taxon>
        <taxon>Ecdysozoa</taxon>
        <taxon>Arthropoda</taxon>
        <taxon>Hexapoda</taxon>
        <taxon>Insecta</taxon>
        <taxon>Pterygota</taxon>
        <taxon>Neoptera</taxon>
        <taxon>Endopterygota</taxon>
        <taxon>Diptera</taxon>
        <taxon>Brachycera</taxon>
        <taxon>Muscomorpha</taxon>
        <taxon>Tephritoidea</taxon>
        <taxon>Tephritidae</taxon>
        <taxon>Ceratitis</taxon>
        <taxon>Ceratitis</taxon>
    </lineage>
</organism>
<reference evidence="2" key="1">
    <citation type="submission" date="2020-11" db="EMBL/GenBank/DDBJ databases">
        <authorList>
            <person name="Whitehead M."/>
        </authorList>
    </citation>
    <scope>NUCLEOTIDE SEQUENCE</scope>
    <source>
        <strain evidence="2">EGII</strain>
    </source>
</reference>
<sequence>MDDDTMLNNHGPQPGAETVYGTEDNNMVMSEKVRKRKSIYFNYAIKCVFSVQAFMFDDSLQFLCGFYPIILPFLHHLSFVDTVHFLTCLSSSSNKCSIVKALGMSVRALLKDETPSNRFTILLMV</sequence>
<dbReference type="AlphaFoldDB" id="A0A811UTH3"/>
<protein>
    <submittedName>
        <fullName evidence="2">(Mediterranean fruit fly) hypothetical protein</fullName>
    </submittedName>
</protein>
<evidence type="ECO:0000256" key="1">
    <source>
        <dbReference type="SAM" id="MobiDB-lite"/>
    </source>
</evidence>
<comment type="caution">
    <text evidence="2">The sequence shown here is derived from an EMBL/GenBank/DDBJ whole genome shotgun (WGS) entry which is preliminary data.</text>
</comment>
<evidence type="ECO:0000313" key="3">
    <source>
        <dbReference type="Proteomes" id="UP000606786"/>
    </source>
</evidence>
<feature type="region of interest" description="Disordered" evidence="1">
    <location>
        <begin position="1"/>
        <end position="21"/>
    </location>
</feature>
<dbReference type="EMBL" id="CAJHJT010000034">
    <property type="protein sequence ID" value="CAD7002472.1"/>
    <property type="molecule type" value="Genomic_DNA"/>
</dbReference>
<dbReference type="Proteomes" id="UP000606786">
    <property type="component" value="Unassembled WGS sequence"/>
</dbReference>
<gene>
    <name evidence="2" type="ORF">CCAP1982_LOCUS10961</name>
</gene>
<keyword evidence="3" id="KW-1185">Reference proteome</keyword>